<keyword evidence="1" id="KW-0732">Signal</keyword>
<dbReference type="AlphaFoldDB" id="A0AAD0SPE9"/>
<organism evidence="2 3">
    <name type="scientific">Arcobacter suis CECT 7833</name>
    <dbReference type="NCBI Taxonomy" id="663365"/>
    <lineage>
        <taxon>Bacteria</taxon>
        <taxon>Pseudomonadati</taxon>
        <taxon>Campylobacterota</taxon>
        <taxon>Epsilonproteobacteria</taxon>
        <taxon>Campylobacterales</taxon>
        <taxon>Arcobacteraceae</taxon>
        <taxon>Arcobacter</taxon>
    </lineage>
</organism>
<evidence type="ECO:0000256" key="1">
    <source>
        <dbReference type="SAM" id="SignalP"/>
    </source>
</evidence>
<protein>
    <submittedName>
        <fullName evidence="2">Uncharacterized protein</fullName>
    </submittedName>
</protein>
<reference evidence="2 3" key="1">
    <citation type="submission" date="2018-08" db="EMBL/GenBank/DDBJ databases">
        <title>Complete genome of the Arcobacter suis type strain LMG 26152.</title>
        <authorList>
            <person name="Miller W.G."/>
            <person name="Yee E."/>
            <person name="Bono J.L."/>
        </authorList>
    </citation>
    <scope>NUCLEOTIDE SEQUENCE [LARGE SCALE GENOMIC DNA]</scope>
    <source>
        <strain evidence="2 3">CECT 7833</strain>
    </source>
</reference>
<proteinExistence type="predicted"/>
<sequence>MKKKSFLLIPTSLLILTNSIYAKEIESIVKIKPEIKYDENIKYEKIEDYRSFEENKNKNDFNFGIDVDINKEERTIDLLRIDVQTNF</sequence>
<gene>
    <name evidence="2" type="ORF">ASUIS_0154</name>
</gene>
<keyword evidence="3" id="KW-1185">Reference proteome</keyword>
<dbReference type="EMBL" id="CP032100">
    <property type="protein sequence ID" value="AXX88669.1"/>
    <property type="molecule type" value="Genomic_DNA"/>
</dbReference>
<name>A0AAD0SPE9_9BACT</name>
<evidence type="ECO:0000313" key="2">
    <source>
        <dbReference type="EMBL" id="AXX88669.1"/>
    </source>
</evidence>
<accession>A0AAD0SPE9</accession>
<evidence type="ECO:0000313" key="3">
    <source>
        <dbReference type="Proteomes" id="UP000263040"/>
    </source>
</evidence>
<dbReference type="RefSeq" id="WP_118885251.1">
    <property type="nucleotide sequence ID" value="NZ_CP032100.1"/>
</dbReference>
<feature type="chain" id="PRO_5041899670" evidence="1">
    <location>
        <begin position="23"/>
        <end position="87"/>
    </location>
</feature>
<dbReference type="KEGG" id="asui:ASUIS_0154"/>
<dbReference type="Proteomes" id="UP000263040">
    <property type="component" value="Chromosome"/>
</dbReference>
<feature type="signal peptide" evidence="1">
    <location>
        <begin position="1"/>
        <end position="22"/>
    </location>
</feature>